<feature type="domain" description="Starter acyltransferase (SAT)" evidence="4">
    <location>
        <begin position="152"/>
        <end position="201"/>
    </location>
</feature>
<keyword evidence="6" id="KW-1185">Reference proteome</keyword>
<feature type="domain" description="Plastocyanin-like" evidence="3">
    <location>
        <begin position="8"/>
        <end position="64"/>
    </location>
</feature>
<keyword evidence="2" id="KW-0186">Copper</keyword>
<dbReference type="EMBL" id="JACCJC010000002">
    <property type="protein sequence ID" value="KAF6241145.1"/>
    <property type="molecule type" value="Genomic_DNA"/>
</dbReference>
<evidence type="ECO:0000259" key="3">
    <source>
        <dbReference type="Pfam" id="PF07732"/>
    </source>
</evidence>
<dbReference type="Pfam" id="PF16073">
    <property type="entry name" value="SAT"/>
    <property type="match status" value="1"/>
</dbReference>
<dbReference type="GO" id="GO:0016740">
    <property type="term" value="F:transferase activity"/>
    <property type="evidence" value="ECO:0007669"/>
    <property type="project" value="InterPro"/>
</dbReference>
<comment type="caution">
    <text evidence="5">The sequence shown here is derived from an EMBL/GenBank/DDBJ whole genome shotgun (WGS) entry which is preliminary data.</text>
</comment>
<organism evidence="5 6">
    <name type="scientific">Letharia columbiana</name>
    <dbReference type="NCBI Taxonomy" id="112416"/>
    <lineage>
        <taxon>Eukaryota</taxon>
        <taxon>Fungi</taxon>
        <taxon>Dikarya</taxon>
        <taxon>Ascomycota</taxon>
        <taxon>Pezizomycotina</taxon>
        <taxon>Lecanoromycetes</taxon>
        <taxon>OSLEUM clade</taxon>
        <taxon>Lecanoromycetidae</taxon>
        <taxon>Lecanorales</taxon>
        <taxon>Lecanorineae</taxon>
        <taxon>Parmeliaceae</taxon>
        <taxon>Letharia</taxon>
    </lineage>
</organism>
<comment type="similarity">
    <text evidence="1">Belongs to the multicopper oxidase family.</text>
</comment>
<accession>A0A8H6L9W1</accession>
<dbReference type="Proteomes" id="UP000578531">
    <property type="component" value="Unassembled WGS sequence"/>
</dbReference>
<dbReference type="AlphaFoldDB" id="A0A8H6L9W1"/>
<dbReference type="Gene3D" id="3.40.366.10">
    <property type="entry name" value="Malonyl-Coenzyme A Acyl Carrier Protein, domain 2"/>
    <property type="match status" value="1"/>
</dbReference>
<dbReference type="InterPro" id="IPR008972">
    <property type="entry name" value="Cupredoxin"/>
</dbReference>
<evidence type="ECO:0000313" key="6">
    <source>
        <dbReference type="Proteomes" id="UP000578531"/>
    </source>
</evidence>
<dbReference type="InterPro" id="IPR011707">
    <property type="entry name" value="Cu-oxidase-like_N"/>
</dbReference>
<dbReference type="RefSeq" id="XP_037170393.1">
    <property type="nucleotide sequence ID" value="XM_037302886.1"/>
</dbReference>
<dbReference type="Pfam" id="PF07732">
    <property type="entry name" value="Cu-oxidase_3"/>
    <property type="match status" value="1"/>
</dbReference>
<sequence length="217" mass="24176">MGKLLLQKETQYYGVRSVGQRPIAPGKSFFYTFKADLYGTSWYHSHYSAQYAAGIAGPTIIYGPSNAHYDIDVDPVAVSDWYRKEYFDTAQAEVMADGPPPRFDNNMVNGKGDLNCIVPSNWDFDLPPPALKVSLEFGRMRVKHEPAFGQIVETAGFCSGILTAAVVASSPSVLESIDHGVDAFRLAFWTGFQSAVYCERLLGRSWKIIRGLWLYLV</sequence>
<dbReference type="GO" id="GO:0016491">
    <property type="term" value="F:oxidoreductase activity"/>
    <property type="evidence" value="ECO:0007669"/>
    <property type="project" value="TreeGrafter"/>
</dbReference>
<dbReference type="SUPFAM" id="SSF49503">
    <property type="entry name" value="Cupredoxins"/>
    <property type="match status" value="2"/>
</dbReference>
<name>A0A8H6L9W1_9LECA</name>
<evidence type="ECO:0000256" key="1">
    <source>
        <dbReference type="ARBA" id="ARBA00010609"/>
    </source>
</evidence>
<evidence type="ECO:0000259" key="4">
    <source>
        <dbReference type="Pfam" id="PF16073"/>
    </source>
</evidence>
<dbReference type="InterPro" id="IPR032088">
    <property type="entry name" value="SAT"/>
</dbReference>
<evidence type="ECO:0000256" key="2">
    <source>
        <dbReference type="ARBA" id="ARBA00023008"/>
    </source>
</evidence>
<dbReference type="OrthoDB" id="2121828at2759"/>
<dbReference type="PANTHER" id="PTHR11709:SF145">
    <property type="entry name" value="LCC1"/>
    <property type="match status" value="1"/>
</dbReference>
<dbReference type="InterPro" id="IPR001227">
    <property type="entry name" value="Ac_transferase_dom_sf"/>
</dbReference>
<proteinExistence type="inferred from homology"/>
<dbReference type="InterPro" id="IPR045087">
    <property type="entry name" value="Cu-oxidase_fam"/>
</dbReference>
<dbReference type="PANTHER" id="PTHR11709">
    <property type="entry name" value="MULTI-COPPER OXIDASE"/>
    <property type="match status" value="1"/>
</dbReference>
<reference evidence="5 6" key="1">
    <citation type="journal article" date="2020" name="Genomics">
        <title>Complete, high-quality genomes from long-read metagenomic sequencing of two wolf lichen thalli reveals enigmatic genome architecture.</title>
        <authorList>
            <person name="McKenzie S.K."/>
            <person name="Walston R.F."/>
            <person name="Allen J.L."/>
        </authorList>
    </citation>
    <scope>NUCLEOTIDE SEQUENCE [LARGE SCALE GENOMIC DNA]</scope>
    <source>
        <strain evidence="5">WasteWater2</strain>
    </source>
</reference>
<dbReference type="GeneID" id="59282617"/>
<gene>
    <name evidence="5" type="ORF">HO173_000939</name>
</gene>
<evidence type="ECO:0000313" key="5">
    <source>
        <dbReference type="EMBL" id="KAF6241145.1"/>
    </source>
</evidence>
<dbReference type="Gene3D" id="2.60.40.420">
    <property type="entry name" value="Cupredoxins - blue copper proteins"/>
    <property type="match status" value="2"/>
</dbReference>
<protein>
    <submittedName>
        <fullName evidence="5">Uncharacterized protein</fullName>
    </submittedName>
</protein>
<dbReference type="GO" id="GO:0005507">
    <property type="term" value="F:copper ion binding"/>
    <property type="evidence" value="ECO:0007669"/>
    <property type="project" value="InterPro"/>
</dbReference>